<proteinExistence type="predicted"/>
<organism evidence="5 6">
    <name type="scientific">Deinococcus peraridilitoris (strain DSM 19664 / LMG 22246 / CIP 109416 / KR-200)</name>
    <dbReference type="NCBI Taxonomy" id="937777"/>
    <lineage>
        <taxon>Bacteria</taxon>
        <taxon>Thermotogati</taxon>
        <taxon>Deinococcota</taxon>
        <taxon>Deinococci</taxon>
        <taxon>Deinococcales</taxon>
        <taxon>Deinococcaceae</taxon>
        <taxon>Deinococcus</taxon>
    </lineage>
</organism>
<feature type="binding site" evidence="3">
    <location>
        <begin position="200"/>
        <end position="207"/>
    </location>
    <ligand>
        <name>ATP</name>
        <dbReference type="ChEBI" id="CHEBI:30616"/>
    </ligand>
</feature>
<dbReference type="KEGG" id="dpd:Deipe_1428"/>
<dbReference type="GO" id="GO:0005524">
    <property type="term" value="F:ATP binding"/>
    <property type="evidence" value="ECO:0007669"/>
    <property type="project" value="UniProtKB-KW"/>
</dbReference>
<dbReference type="PANTHER" id="PTHR13504:SF35">
    <property type="entry name" value="PROTEIN ADENYLYLTRANSFERASE SOFIC"/>
    <property type="match status" value="1"/>
</dbReference>
<dbReference type="Pfam" id="PF21248">
    <property type="entry name" value="SoFic-like_C"/>
    <property type="match status" value="1"/>
</dbReference>
<evidence type="ECO:0000256" key="1">
    <source>
        <dbReference type="PIRSR" id="PIRSR038925-1"/>
    </source>
</evidence>
<evidence type="ECO:0000313" key="5">
    <source>
        <dbReference type="EMBL" id="AFZ66969.1"/>
    </source>
</evidence>
<dbReference type="OrthoDB" id="9813719at2"/>
<reference evidence="6" key="1">
    <citation type="submission" date="2012-03" db="EMBL/GenBank/DDBJ databases">
        <title>Complete sequence of chromosome of Deinococcus peraridilitoris DSM 19664.</title>
        <authorList>
            <person name="Lucas S."/>
            <person name="Copeland A."/>
            <person name="Lapidus A."/>
            <person name="Glavina del Rio T."/>
            <person name="Dalin E."/>
            <person name="Tice H."/>
            <person name="Bruce D."/>
            <person name="Goodwin L."/>
            <person name="Pitluck S."/>
            <person name="Peters L."/>
            <person name="Mikhailova N."/>
            <person name="Lu M."/>
            <person name="Kyrpides N."/>
            <person name="Mavromatis K."/>
            <person name="Ivanova N."/>
            <person name="Brettin T."/>
            <person name="Detter J.C."/>
            <person name="Han C."/>
            <person name="Larimer F."/>
            <person name="Land M."/>
            <person name="Hauser L."/>
            <person name="Markowitz V."/>
            <person name="Cheng J.-F."/>
            <person name="Hugenholtz P."/>
            <person name="Woyke T."/>
            <person name="Wu D."/>
            <person name="Pukall R."/>
            <person name="Steenblock K."/>
            <person name="Brambilla E."/>
            <person name="Klenk H.-P."/>
            <person name="Eisen J.A."/>
        </authorList>
    </citation>
    <scope>NUCLEOTIDE SEQUENCE [LARGE SCALE GENOMIC DNA]</scope>
    <source>
        <strain evidence="6">DSM 19664 / LMG 22246 / CIP 109416 / KR-200</strain>
    </source>
</reference>
<feature type="binding site" evidence="1">
    <location>
        <position position="238"/>
    </location>
    <ligand>
        <name>ATP</name>
        <dbReference type="ChEBI" id="CHEBI:30616"/>
    </ligand>
</feature>
<feature type="domain" description="Fido" evidence="4">
    <location>
        <begin position="115"/>
        <end position="260"/>
    </location>
</feature>
<feature type="active site" evidence="2">
    <location>
        <position position="196"/>
    </location>
</feature>
<dbReference type="InterPro" id="IPR003812">
    <property type="entry name" value="Fido"/>
</dbReference>
<dbReference type="eggNOG" id="COG3177">
    <property type="taxonomic scope" value="Bacteria"/>
</dbReference>
<dbReference type="InterPro" id="IPR040198">
    <property type="entry name" value="Fido_containing"/>
</dbReference>
<dbReference type="AlphaFoldDB" id="L0A0I4"/>
<feature type="binding site" evidence="3">
    <location>
        <begin position="238"/>
        <end position="239"/>
    </location>
    <ligand>
        <name>ATP</name>
        <dbReference type="ChEBI" id="CHEBI:30616"/>
    </ligand>
</feature>
<dbReference type="Pfam" id="PF13784">
    <property type="entry name" value="Fic_N"/>
    <property type="match status" value="1"/>
</dbReference>
<dbReference type="InterPro" id="IPR048770">
    <property type="entry name" value="SoFic-like_C"/>
</dbReference>
<feature type="binding site" evidence="1">
    <location>
        <position position="196"/>
    </location>
    <ligand>
        <name>ATP</name>
        <dbReference type="ChEBI" id="CHEBI:30616"/>
    </ligand>
</feature>
<dbReference type="SUPFAM" id="SSF140931">
    <property type="entry name" value="Fic-like"/>
    <property type="match status" value="1"/>
</dbReference>
<accession>L0A0I4</accession>
<keyword evidence="1" id="KW-0547">Nucleotide-binding</keyword>
<evidence type="ECO:0000256" key="2">
    <source>
        <dbReference type="PIRSR" id="PIRSR640198-1"/>
    </source>
</evidence>
<dbReference type="InterPro" id="IPR026287">
    <property type="entry name" value="SoFic-like"/>
</dbReference>
<gene>
    <name evidence="5" type="ordered locus">Deipe_1428</name>
</gene>
<feature type="binding site" evidence="1">
    <location>
        <position position="69"/>
    </location>
    <ligand>
        <name>ATP</name>
        <dbReference type="ChEBI" id="CHEBI:30616"/>
    </ligand>
</feature>
<name>L0A0I4_DEIPD</name>
<evidence type="ECO:0000256" key="3">
    <source>
        <dbReference type="PIRSR" id="PIRSR640198-2"/>
    </source>
</evidence>
<dbReference type="PANTHER" id="PTHR13504">
    <property type="entry name" value="FIDO DOMAIN-CONTAINING PROTEIN DDB_G0283145"/>
    <property type="match status" value="1"/>
</dbReference>
<dbReference type="Gene3D" id="1.10.3290.10">
    <property type="entry name" value="Fido-like domain"/>
    <property type="match status" value="1"/>
</dbReference>
<evidence type="ECO:0000259" key="4">
    <source>
        <dbReference type="PROSITE" id="PS51459"/>
    </source>
</evidence>
<dbReference type="PIRSF" id="PIRSF038925">
    <property type="entry name" value="AMP-prot_trans"/>
    <property type="match status" value="1"/>
</dbReference>
<feature type="binding site" evidence="1">
    <location>
        <begin position="201"/>
        <end position="207"/>
    </location>
    <ligand>
        <name>ATP</name>
        <dbReference type="ChEBI" id="CHEBI:30616"/>
    </ligand>
</feature>
<dbReference type="EMBL" id="CP003382">
    <property type="protein sequence ID" value="AFZ66969.1"/>
    <property type="molecule type" value="Genomic_DNA"/>
</dbReference>
<keyword evidence="1" id="KW-0067">ATP-binding</keyword>
<dbReference type="InterPro" id="IPR025758">
    <property type="entry name" value="Fic/DOC_N"/>
</dbReference>
<dbReference type="PROSITE" id="PS51459">
    <property type="entry name" value="FIDO"/>
    <property type="match status" value="1"/>
</dbReference>
<evidence type="ECO:0000313" key="6">
    <source>
        <dbReference type="Proteomes" id="UP000010467"/>
    </source>
</evidence>
<dbReference type="Pfam" id="PF02661">
    <property type="entry name" value="Fic"/>
    <property type="match status" value="1"/>
</dbReference>
<dbReference type="RefSeq" id="WP_015235277.1">
    <property type="nucleotide sequence ID" value="NC_019793.1"/>
</dbReference>
<dbReference type="InterPro" id="IPR036597">
    <property type="entry name" value="Fido-like_dom_sf"/>
</dbReference>
<dbReference type="Proteomes" id="UP000010467">
    <property type="component" value="Chromosome"/>
</dbReference>
<dbReference type="HOGENOM" id="CLU_047250_1_1_0"/>
<keyword evidence="6" id="KW-1185">Reference proteome</keyword>
<protein>
    <recommendedName>
        <fullName evidence="4">Fido domain-containing protein</fullName>
    </recommendedName>
</protein>
<sequence>MTYDPNIAFNVLPALPPPEEVITTEVYRQLNRATRALGELKGAGRVIPDQSVLISMIGLQEAKLSSEIENIVTTNDELYRAFADDGNADPATKEVLRYGQALWYAYDQIKMGRPLCTSLFEEIATTIKMVDIGVRKSPGTKIMNSLREIIYTPPDGEPLIRALLYDLEKFMNDDSISELDPLIKMAITHYQFEAIHPFSDGNGRTGRILNIIYLIDKGLLEIPVLYLSKYIIENKMDYYRGLKAVTEEGKWEDWIIYMLKAVESTSIITKSKIYRIEELINDTVQQVKSQSNSIYSKDLIEVIFRRPVFKIKFVEESLSVSRPTALKYLQTLVGNNVLMEFTHGKNKYYANSNFIDLLSE</sequence>